<protein>
    <submittedName>
        <fullName evidence="2">Glycogen debranching protein</fullName>
    </submittedName>
</protein>
<sequence length="200" mass="22419">MTRIERPFDIMRLEDEWLEADGFGGFASGTVGTLRTRRYQALLLTATRPPGGRVVLVNGVEAWIEADGQRYPLSMQRYMPDVIYPDLTTSLLAFDTEPWPTWRLQLDPHITLIAEVFVSKATRETVLRWRLEGPPEAASGVGAFKLKVRPLLSGRDYHALHHENAAFNFNAQTSGDQACVSWQPYGDLPVINAATNGIYT</sequence>
<dbReference type="RefSeq" id="WP_172314299.1">
    <property type="nucleotide sequence ID" value="NZ_WOEY01000091.1"/>
</dbReference>
<feature type="domain" description="Glycogen debranching enzyme bacterial and archaeal type N-terminal" evidence="1">
    <location>
        <begin position="16"/>
        <end position="196"/>
    </location>
</feature>
<feature type="non-terminal residue" evidence="2">
    <location>
        <position position="200"/>
    </location>
</feature>
<accession>A0ABX2BWZ7</accession>
<dbReference type="Proteomes" id="UP000652198">
    <property type="component" value="Unassembled WGS sequence"/>
</dbReference>
<gene>
    <name evidence="2" type="ORF">GNZ12_23890</name>
</gene>
<dbReference type="EMBL" id="WOEY01000091">
    <property type="protein sequence ID" value="NPT44295.1"/>
    <property type="molecule type" value="Genomic_DNA"/>
</dbReference>
<evidence type="ECO:0000313" key="3">
    <source>
        <dbReference type="Proteomes" id="UP000652198"/>
    </source>
</evidence>
<evidence type="ECO:0000259" key="1">
    <source>
        <dbReference type="Pfam" id="PF12439"/>
    </source>
</evidence>
<name>A0ABX2BWZ7_9BURK</name>
<organism evidence="2 3">
    <name type="scientific">Paraburkholderia solitsugae</name>
    <dbReference type="NCBI Taxonomy" id="2675748"/>
    <lineage>
        <taxon>Bacteria</taxon>
        <taxon>Pseudomonadati</taxon>
        <taxon>Pseudomonadota</taxon>
        <taxon>Betaproteobacteria</taxon>
        <taxon>Burkholderiales</taxon>
        <taxon>Burkholderiaceae</taxon>
        <taxon>Paraburkholderia</taxon>
    </lineage>
</organism>
<dbReference type="Pfam" id="PF12439">
    <property type="entry name" value="GDE_N"/>
    <property type="match status" value="1"/>
</dbReference>
<proteinExistence type="predicted"/>
<reference evidence="2 3" key="1">
    <citation type="submission" date="2019-11" db="EMBL/GenBank/DDBJ databases">
        <title>Metabolism of dissolved organic matter in forest soils.</title>
        <authorList>
            <person name="Cyle K.T."/>
            <person name="Wilhelm R.C."/>
            <person name="Martinez C.E."/>
        </authorList>
    </citation>
    <scope>NUCLEOTIDE SEQUENCE [LARGE SCALE GENOMIC DNA]</scope>
    <source>
        <strain evidence="2 3">1N</strain>
    </source>
</reference>
<comment type="caution">
    <text evidence="2">The sequence shown here is derived from an EMBL/GenBank/DDBJ whole genome shotgun (WGS) entry which is preliminary data.</text>
</comment>
<dbReference type="InterPro" id="IPR024742">
    <property type="entry name" value="Glycogen_debranch_N"/>
</dbReference>
<keyword evidence="3" id="KW-1185">Reference proteome</keyword>
<evidence type="ECO:0000313" key="2">
    <source>
        <dbReference type="EMBL" id="NPT44295.1"/>
    </source>
</evidence>